<comment type="subcellular location">
    <subcellularLocation>
        <location evidence="1">Nucleus</location>
    </subcellularLocation>
</comment>
<feature type="region of interest" description="Disordered" evidence="6">
    <location>
        <begin position="211"/>
        <end position="267"/>
    </location>
</feature>
<feature type="domain" description="TF-B3" evidence="7">
    <location>
        <begin position="7"/>
        <end position="100"/>
    </location>
</feature>
<feature type="compositionally biased region" description="Basic residues" evidence="6">
    <location>
        <begin position="121"/>
        <end position="130"/>
    </location>
</feature>
<feature type="domain" description="TF-B3" evidence="7">
    <location>
        <begin position="346"/>
        <end position="439"/>
    </location>
</feature>
<evidence type="ECO:0000313" key="8">
    <source>
        <dbReference type="EMBL" id="KAA8545891.1"/>
    </source>
</evidence>
<feature type="compositionally biased region" description="Basic and acidic residues" evidence="6">
    <location>
        <begin position="252"/>
        <end position="267"/>
    </location>
</feature>
<keyword evidence="3" id="KW-0238">DNA-binding</keyword>
<dbReference type="Proteomes" id="UP000325577">
    <property type="component" value="Linkage Group LG10"/>
</dbReference>
<dbReference type="EMBL" id="CM018033">
    <property type="protein sequence ID" value="KAA8545891.1"/>
    <property type="molecule type" value="Genomic_DNA"/>
</dbReference>
<evidence type="ECO:0000256" key="6">
    <source>
        <dbReference type="SAM" id="MobiDB-lite"/>
    </source>
</evidence>
<dbReference type="OrthoDB" id="590488at2759"/>
<dbReference type="PANTHER" id="PTHR31391:SF106">
    <property type="entry name" value="B3 DOMAIN-CONTAINING PROTEIN OS01G0723500"/>
    <property type="match status" value="1"/>
</dbReference>
<organism evidence="8 9">
    <name type="scientific">Nyssa sinensis</name>
    <dbReference type="NCBI Taxonomy" id="561372"/>
    <lineage>
        <taxon>Eukaryota</taxon>
        <taxon>Viridiplantae</taxon>
        <taxon>Streptophyta</taxon>
        <taxon>Embryophyta</taxon>
        <taxon>Tracheophyta</taxon>
        <taxon>Spermatophyta</taxon>
        <taxon>Magnoliopsida</taxon>
        <taxon>eudicotyledons</taxon>
        <taxon>Gunneridae</taxon>
        <taxon>Pentapetalae</taxon>
        <taxon>asterids</taxon>
        <taxon>Cornales</taxon>
        <taxon>Nyssaceae</taxon>
        <taxon>Nyssa</taxon>
    </lineage>
</organism>
<dbReference type="PROSITE" id="PS50863">
    <property type="entry name" value="B3"/>
    <property type="match status" value="2"/>
</dbReference>
<dbReference type="Pfam" id="PF02362">
    <property type="entry name" value="B3"/>
    <property type="match status" value="2"/>
</dbReference>
<sequence length="440" mass="50699">MIAENKPCFFKIILPGLTNEHLRIPPRFIQHISKDVADTALLRGPSGGHWHVKLCKNENGMFLQDGWPEFLRDHSLGDSEFLLLRYDGSMCFNVQIFDKSGLERVNKPVTSSHQEAASSIGKRKKGRPTKHPVGSLQPHQPISYKHGPGYGPSKYTHDSGHQYNGSGTSISQLCSGLQRNGKHNQCRELNKDQHYQSRRERVNVYNKVHQESAFSIGKKKRVKQRNNNVSSPQFHQPVSCGHGPDQHLQGQKSDKLEKFREEKGSQVEIKTEDTDLPIHEMDLQLNKFETKKDAQRKTKVDGPDLTSSKTNSRARDYFLRRRHPVKEEQAMVCKRAKPFNSRFPNFGRCLSGPAVSNKFVLRIPISFAETHLPRVTMEMVLRNSKGKAWKVNYVPKKRKYAFCEGWLEFVRDNKLKNNDTCIFEFMDKTEIRVHIFRHNT</sequence>
<keyword evidence="4" id="KW-0804">Transcription</keyword>
<dbReference type="InterPro" id="IPR015300">
    <property type="entry name" value="DNA-bd_pseudobarrel_sf"/>
</dbReference>
<dbReference type="InterPro" id="IPR003340">
    <property type="entry name" value="B3_DNA-bd"/>
</dbReference>
<dbReference type="PANTHER" id="PTHR31391">
    <property type="entry name" value="B3 DOMAIN-CONTAINING PROTEIN OS11G0197600-RELATED"/>
    <property type="match status" value="1"/>
</dbReference>
<reference evidence="8 9" key="1">
    <citation type="submission" date="2019-09" db="EMBL/GenBank/DDBJ databases">
        <title>A chromosome-level genome assembly of the Chinese tupelo Nyssa sinensis.</title>
        <authorList>
            <person name="Yang X."/>
            <person name="Kang M."/>
            <person name="Yang Y."/>
            <person name="Xiong H."/>
            <person name="Wang M."/>
            <person name="Zhang Z."/>
            <person name="Wang Z."/>
            <person name="Wu H."/>
            <person name="Ma T."/>
            <person name="Liu J."/>
            <person name="Xi Z."/>
        </authorList>
    </citation>
    <scope>NUCLEOTIDE SEQUENCE [LARGE SCALE GENOMIC DNA]</scope>
    <source>
        <strain evidence="8">J267</strain>
        <tissue evidence="8">Leaf</tissue>
    </source>
</reference>
<evidence type="ECO:0000256" key="3">
    <source>
        <dbReference type="ARBA" id="ARBA00023125"/>
    </source>
</evidence>
<evidence type="ECO:0000256" key="2">
    <source>
        <dbReference type="ARBA" id="ARBA00023015"/>
    </source>
</evidence>
<dbReference type="CDD" id="cd10017">
    <property type="entry name" value="B3_DNA"/>
    <property type="match status" value="2"/>
</dbReference>
<gene>
    <name evidence="8" type="ORF">F0562_020658</name>
</gene>
<evidence type="ECO:0000313" key="9">
    <source>
        <dbReference type="Proteomes" id="UP000325577"/>
    </source>
</evidence>
<dbReference type="SMART" id="SM01019">
    <property type="entry name" value="B3"/>
    <property type="match status" value="2"/>
</dbReference>
<keyword evidence="5" id="KW-0539">Nucleus</keyword>
<feature type="region of interest" description="Disordered" evidence="6">
    <location>
        <begin position="107"/>
        <end position="167"/>
    </location>
</feature>
<feature type="compositionally biased region" description="Polar residues" evidence="6">
    <location>
        <begin position="108"/>
        <end position="117"/>
    </location>
</feature>
<dbReference type="AlphaFoldDB" id="A0A5J5BX37"/>
<evidence type="ECO:0000256" key="4">
    <source>
        <dbReference type="ARBA" id="ARBA00023163"/>
    </source>
</evidence>
<evidence type="ECO:0000256" key="5">
    <source>
        <dbReference type="ARBA" id="ARBA00023242"/>
    </source>
</evidence>
<dbReference type="SUPFAM" id="SSF101936">
    <property type="entry name" value="DNA-binding pseudobarrel domain"/>
    <property type="match status" value="2"/>
</dbReference>
<evidence type="ECO:0000259" key="7">
    <source>
        <dbReference type="PROSITE" id="PS50863"/>
    </source>
</evidence>
<accession>A0A5J5BX37</accession>
<keyword evidence="2" id="KW-0805">Transcription regulation</keyword>
<dbReference type="Gene3D" id="2.40.330.10">
    <property type="entry name" value="DNA-binding pseudobarrel domain"/>
    <property type="match status" value="2"/>
</dbReference>
<name>A0A5J5BX37_9ASTE</name>
<dbReference type="InterPro" id="IPR044837">
    <property type="entry name" value="REM16-like"/>
</dbReference>
<dbReference type="GO" id="GO:0003677">
    <property type="term" value="F:DNA binding"/>
    <property type="evidence" value="ECO:0007669"/>
    <property type="project" value="UniProtKB-KW"/>
</dbReference>
<proteinExistence type="predicted"/>
<dbReference type="GO" id="GO:0005634">
    <property type="term" value="C:nucleus"/>
    <property type="evidence" value="ECO:0007669"/>
    <property type="project" value="UniProtKB-SubCell"/>
</dbReference>
<keyword evidence="9" id="KW-1185">Reference proteome</keyword>
<evidence type="ECO:0000256" key="1">
    <source>
        <dbReference type="ARBA" id="ARBA00004123"/>
    </source>
</evidence>
<protein>
    <recommendedName>
        <fullName evidence="7">TF-B3 domain-containing protein</fullName>
    </recommendedName>
</protein>